<evidence type="ECO:0000256" key="5">
    <source>
        <dbReference type="ARBA" id="ARBA00023136"/>
    </source>
</evidence>
<comment type="similarity">
    <text evidence="2">Belongs to the GerABKC lipoprotein family.</text>
</comment>
<dbReference type="InterPro" id="IPR008844">
    <property type="entry name" value="Spore_GerAC-like"/>
</dbReference>
<dbReference type="KEGG" id="nmk:CHR53_02490"/>
<dbReference type="InterPro" id="IPR046953">
    <property type="entry name" value="Spore_GerAC-like_C"/>
</dbReference>
<evidence type="ECO:0000256" key="2">
    <source>
        <dbReference type="ARBA" id="ARBA00007886"/>
    </source>
</evidence>
<dbReference type="AlphaFoldDB" id="A0A3T0HSY2"/>
<proteinExistence type="inferred from homology"/>
<evidence type="ECO:0000256" key="1">
    <source>
        <dbReference type="ARBA" id="ARBA00004635"/>
    </source>
</evidence>
<dbReference type="GO" id="GO:0016020">
    <property type="term" value="C:membrane"/>
    <property type="evidence" value="ECO:0007669"/>
    <property type="project" value="UniProtKB-SubCell"/>
</dbReference>
<accession>A0A3T0HSY2</accession>
<dbReference type="InterPro" id="IPR038501">
    <property type="entry name" value="Spore_GerAC_C_sf"/>
</dbReference>
<dbReference type="PANTHER" id="PTHR35789:SF1">
    <property type="entry name" value="SPORE GERMINATION PROTEIN B3"/>
    <property type="match status" value="1"/>
</dbReference>
<evidence type="ECO:0000256" key="6">
    <source>
        <dbReference type="ARBA" id="ARBA00023139"/>
    </source>
</evidence>
<keyword evidence="4" id="KW-0732">Signal</keyword>
<keyword evidence="11" id="KW-1185">Reference proteome</keyword>
<dbReference type="Pfam" id="PF25198">
    <property type="entry name" value="Spore_GerAC_N"/>
    <property type="match status" value="1"/>
</dbReference>
<evidence type="ECO:0000256" key="7">
    <source>
        <dbReference type="ARBA" id="ARBA00023288"/>
    </source>
</evidence>
<sequence length="386" mass="44340">MIKVRTRIIILLPVFFTSFILSGCWDTNEPERMVYVQGVGIDFKDQKYTVYAQIVNTSTTAKTEAMGGPSPTKLVVGHASGKTLNQAMFNLYSSSQRRLFWGHLSFIVLTEKALKQKNIQAVIDQFDRYRETRYSIHFYVTRDPLTEVLRSLPPLEMSTYLSRLGDPEAAYEQRSVIRPLNLRELLIALNEPPHEAVIPYIRLTKGTWETETKPVRIIEFSGAALLTKNELLESIPLNQFKGLRWTNNDLKREEITLTNNLSPISLVVTKLKIKKKPLIHAKTIRFQITVDVTTTLSEIKKPEQLPKIKQEAEKLLSAEIKDTYLRGLQHNTDILRLSEVVYRKNLKTWKEVERNGKVPLTADSLQKITVNVKIIHGEKQKMKPTL</sequence>
<dbReference type="Pfam" id="PF05504">
    <property type="entry name" value="Spore_GerAC"/>
    <property type="match status" value="1"/>
</dbReference>
<dbReference type="GO" id="GO:0009847">
    <property type="term" value="P:spore germination"/>
    <property type="evidence" value="ECO:0007669"/>
    <property type="project" value="InterPro"/>
</dbReference>
<dbReference type="RefSeq" id="WP_127484774.1">
    <property type="nucleotide sequence ID" value="NZ_CP022572.1"/>
</dbReference>
<dbReference type="PROSITE" id="PS51257">
    <property type="entry name" value="PROKAR_LIPOPROTEIN"/>
    <property type="match status" value="1"/>
</dbReference>
<dbReference type="InterPro" id="IPR057336">
    <property type="entry name" value="GerAC_N"/>
</dbReference>
<dbReference type="PANTHER" id="PTHR35789">
    <property type="entry name" value="SPORE GERMINATION PROTEIN B3"/>
    <property type="match status" value="1"/>
</dbReference>
<gene>
    <name evidence="10" type="ORF">CHR53_02490</name>
</gene>
<dbReference type="OrthoDB" id="2380468at2"/>
<keyword evidence="5" id="KW-0472">Membrane</keyword>
<keyword evidence="7" id="KW-0449">Lipoprotein</keyword>
<evidence type="ECO:0000256" key="3">
    <source>
        <dbReference type="ARBA" id="ARBA00022544"/>
    </source>
</evidence>
<dbReference type="Gene3D" id="3.30.300.210">
    <property type="entry name" value="Nutrient germinant receptor protein C, domain 3"/>
    <property type="match status" value="1"/>
</dbReference>
<keyword evidence="3" id="KW-0309">Germination</keyword>
<evidence type="ECO:0000313" key="11">
    <source>
        <dbReference type="Proteomes" id="UP000282892"/>
    </source>
</evidence>
<evidence type="ECO:0000259" key="9">
    <source>
        <dbReference type="Pfam" id="PF25198"/>
    </source>
</evidence>
<feature type="domain" description="Spore germination GerAC-like C-terminal" evidence="8">
    <location>
        <begin position="221"/>
        <end position="376"/>
    </location>
</feature>
<feature type="domain" description="Spore germination protein N-terminal" evidence="9">
    <location>
        <begin position="26"/>
        <end position="202"/>
    </location>
</feature>
<name>A0A3T0HSY2_9BACI</name>
<dbReference type="EMBL" id="CP022572">
    <property type="protein sequence ID" value="AZU60224.1"/>
    <property type="molecule type" value="Genomic_DNA"/>
</dbReference>
<evidence type="ECO:0000313" key="10">
    <source>
        <dbReference type="EMBL" id="AZU60224.1"/>
    </source>
</evidence>
<reference evidence="10 11" key="1">
    <citation type="submission" date="2017-07" db="EMBL/GenBank/DDBJ databases">
        <title>The complete genome sequence of Bacillus mesonae strain H20-5, an efficient strain improving plant abiotic stress resistance.</title>
        <authorList>
            <person name="Kim S.Y."/>
            <person name="Song H."/>
            <person name="Sang M.K."/>
            <person name="Weon H.-Y."/>
            <person name="Song J."/>
        </authorList>
    </citation>
    <scope>NUCLEOTIDE SEQUENCE [LARGE SCALE GENOMIC DNA]</scope>
    <source>
        <strain evidence="10 11">H20-5</strain>
    </source>
</reference>
<evidence type="ECO:0000259" key="8">
    <source>
        <dbReference type="Pfam" id="PF05504"/>
    </source>
</evidence>
<keyword evidence="6" id="KW-0564">Palmitate</keyword>
<protein>
    <submittedName>
        <fullName evidence="10">Spore gernimation protein</fullName>
    </submittedName>
</protein>
<dbReference type="NCBIfam" id="TIGR02887">
    <property type="entry name" value="spore_ger_x_C"/>
    <property type="match status" value="1"/>
</dbReference>
<dbReference type="Proteomes" id="UP000282892">
    <property type="component" value="Chromosome"/>
</dbReference>
<evidence type="ECO:0000256" key="4">
    <source>
        <dbReference type="ARBA" id="ARBA00022729"/>
    </source>
</evidence>
<organism evidence="10 11">
    <name type="scientific">Neobacillus mesonae</name>
    <dbReference type="NCBI Taxonomy" id="1193713"/>
    <lineage>
        <taxon>Bacteria</taxon>
        <taxon>Bacillati</taxon>
        <taxon>Bacillota</taxon>
        <taxon>Bacilli</taxon>
        <taxon>Bacillales</taxon>
        <taxon>Bacillaceae</taxon>
        <taxon>Neobacillus</taxon>
    </lineage>
</organism>
<dbReference type="STRING" id="1193713.GCA_001636315_03020"/>
<comment type="subcellular location">
    <subcellularLocation>
        <location evidence="1">Membrane</location>
        <topology evidence="1">Lipid-anchor</topology>
    </subcellularLocation>
</comment>